<name>C1MY95_MICPC</name>
<dbReference type="OrthoDB" id="194289at2759"/>
<keyword evidence="1" id="KW-0175">Coiled coil</keyword>
<dbReference type="STRING" id="564608.C1MY95"/>
<dbReference type="RefSeq" id="XP_003060536.1">
    <property type="nucleotide sequence ID" value="XM_003060490.1"/>
</dbReference>
<evidence type="ECO:0000256" key="1">
    <source>
        <dbReference type="SAM" id="Coils"/>
    </source>
</evidence>
<dbReference type="Pfam" id="PF11911">
    <property type="entry name" value="DUF3429"/>
    <property type="match status" value="1"/>
</dbReference>
<evidence type="ECO:0000313" key="4">
    <source>
        <dbReference type="EMBL" id="EEH55305.1"/>
    </source>
</evidence>
<feature type="transmembrane region" description="Helical" evidence="3">
    <location>
        <begin position="111"/>
        <end position="129"/>
    </location>
</feature>
<dbReference type="OMA" id="YAIEASY"/>
<reference evidence="4 5" key="1">
    <citation type="journal article" date="2009" name="Science">
        <title>Green evolution and dynamic adaptations revealed by genomes of the marine picoeukaryotes Micromonas.</title>
        <authorList>
            <person name="Worden A.Z."/>
            <person name="Lee J.H."/>
            <person name="Mock T."/>
            <person name="Rouze P."/>
            <person name="Simmons M.P."/>
            <person name="Aerts A.L."/>
            <person name="Allen A.E."/>
            <person name="Cuvelier M.L."/>
            <person name="Derelle E."/>
            <person name="Everett M.V."/>
            <person name="Foulon E."/>
            <person name="Grimwood J."/>
            <person name="Gundlach H."/>
            <person name="Henrissat B."/>
            <person name="Napoli C."/>
            <person name="McDonald S.M."/>
            <person name="Parker M.S."/>
            <person name="Rombauts S."/>
            <person name="Salamov A."/>
            <person name="Von Dassow P."/>
            <person name="Badger J.H."/>
            <person name="Coutinho P.M."/>
            <person name="Demir E."/>
            <person name="Dubchak I."/>
            <person name="Gentemann C."/>
            <person name="Eikrem W."/>
            <person name="Gready J.E."/>
            <person name="John U."/>
            <person name="Lanier W."/>
            <person name="Lindquist E.A."/>
            <person name="Lucas S."/>
            <person name="Mayer K.F."/>
            <person name="Moreau H."/>
            <person name="Not F."/>
            <person name="Otillar R."/>
            <person name="Panaud O."/>
            <person name="Pangilinan J."/>
            <person name="Paulsen I."/>
            <person name="Piegu B."/>
            <person name="Poliakov A."/>
            <person name="Robbens S."/>
            <person name="Schmutz J."/>
            <person name="Toulza E."/>
            <person name="Wyss T."/>
            <person name="Zelensky A."/>
            <person name="Zhou K."/>
            <person name="Armbrust E.V."/>
            <person name="Bhattacharya D."/>
            <person name="Goodenough U.W."/>
            <person name="Van de Peer Y."/>
            <person name="Grigoriev I.V."/>
        </authorList>
    </citation>
    <scope>NUCLEOTIDE SEQUENCE [LARGE SCALE GENOMIC DNA]</scope>
    <source>
        <strain evidence="4 5">CCMP1545</strain>
    </source>
</reference>
<dbReference type="AlphaFoldDB" id="C1MY95"/>
<sequence>MNHPSVVAATRAARDAFARATTGLKLPKDFSIPKVPFSMADLSKLNLRAPAGWEERFARVGLHPEHLKEAPHWSPLALGAAGAIPFLALSAPVANLVGLPDRVEAHRAQIQASYAVAIVSFLGGCHWGFAASAGGIAKAAAAPVSSAAVTAATAEISRVAAALGVSAAEASVLLAGPARFAWATTPALMAWISASAFTLPWQMVTLSGSLLAALAADVTAARHGLMPRWMMPMRHALTAAAVASLLTNVPYAIEASYDEVSSEPTLDSRESELRRYRKETPKQAQELKKREKSLSESAAAVATLRSEKDASAVALQRQRDATREAEARLAATREEAATAKKALAAADDAKDAAARELAAVKEELERAVKAGVEARKELKLAEKAASGSSS</sequence>
<dbReference type="PANTHER" id="PTHR15887">
    <property type="entry name" value="TRANSMEMBRANE PROTEIN 69"/>
    <property type="match status" value="1"/>
</dbReference>
<feature type="transmembrane region" description="Helical" evidence="3">
    <location>
        <begin position="76"/>
        <end position="99"/>
    </location>
</feature>
<keyword evidence="5" id="KW-1185">Reference proteome</keyword>
<evidence type="ECO:0000313" key="5">
    <source>
        <dbReference type="Proteomes" id="UP000001876"/>
    </source>
</evidence>
<keyword evidence="3" id="KW-0472">Membrane</keyword>
<gene>
    <name evidence="4" type="ORF">MICPUCDRAFT_59825</name>
</gene>
<dbReference type="GeneID" id="9685709"/>
<dbReference type="PANTHER" id="PTHR15887:SF1">
    <property type="entry name" value="TRANSMEMBRANE PROTEIN 69"/>
    <property type="match status" value="1"/>
</dbReference>
<organism evidence="5">
    <name type="scientific">Micromonas pusilla (strain CCMP1545)</name>
    <name type="common">Picoplanktonic green alga</name>
    <dbReference type="NCBI Taxonomy" id="564608"/>
    <lineage>
        <taxon>Eukaryota</taxon>
        <taxon>Viridiplantae</taxon>
        <taxon>Chlorophyta</taxon>
        <taxon>Mamiellophyceae</taxon>
        <taxon>Mamiellales</taxon>
        <taxon>Mamiellaceae</taxon>
        <taxon>Micromonas</taxon>
    </lineage>
</organism>
<dbReference type="KEGG" id="mpp:MICPUCDRAFT_59825"/>
<dbReference type="Proteomes" id="UP000001876">
    <property type="component" value="Unassembled WGS sequence"/>
</dbReference>
<keyword evidence="3" id="KW-1133">Transmembrane helix</keyword>
<evidence type="ECO:0000256" key="3">
    <source>
        <dbReference type="SAM" id="Phobius"/>
    </source>
</evidence>
<dbReference type="InterPro" id="IPR021836">
    <property type="entry name" value="DUF3429"/>
</dbReference>
<protein>
    <submittedName>
        <fullName evidence="4">Predicted protein</fullName>
    </submittedName>
</protein>
<dbReference type="EMBL" id="GG663742">
    <property type="protein sequence ID" value="EEH55305.1"/>
    <property type="molecule type" value="Genomic_DNA"/>
</dbReference>
<evidence type="ECO:0000256" key="2">
    <source>
        <dbReference type="SAM" id="MobiDB-lite"/>
    </source>
</evidence>
<feature type="coiled-coil region" evidence="1">
    <location>
        <begin position="315"/>
        <end position="381"/>
    </location>
</feature>
<proteinExistence type="predicted"/>
<feature type="compositionally biased region" description="Basic and acidic residues" evidence="2">
    <location>
        <begin position="266"/>
        <end position="293"/>
    </location>
</feature>
<keyword evidence="3" id="KW-0812">Transmembrane</keyword>
<accession>C1MY95</accession>
<feature type="region of interest" description="Disordered" evidence="2">
    <location>
        <begin position="264"/>
        <end position="293"/>
    </location>
</feature>